<sequence>MKRVKSRSLEYGIASSRGARLKRNARRAWFMYTSFLASASLLAMGLLSTLIQMQSSLLCMNYASATSTDDLPGNCPRDPTPETHYIPAQDDPKYNMTQSQLANFTFQSLYEHLNCYPHAINQSKPLYTPAMYQHMKDKYTELTGQTLPIQSNDNSTFHISTSEHAGRGVFASRNISKGEILPFDSTCSVVFFDDGLLWKTYVVSLPREMGCDVMEWTWTQHVYVEGNVRLCLSIGEGDSFLNDADLDEDVNIAPTNGTSMKFYAVRDIRMGEELIYDYEVFEPSEYERFGLGRL</sequence>
<reference evidence="2 3" key="1">
    <citation type="journal article" date="2020" name="G3 (Bethesda)">
        <title>Improved Reference Genome for Cyclotella cryptica CCMP332, a Model for Cell Wall Morphogenesis, Salinity Adaptation, and Lipid Production in Diatoms (Bacillariophyta).</title>
        <authorList>
            <person name="Roberts W.R."/>
            <person name="Downey K.M."/>
            <person name="Ruck E.C."/>
            <person name="Traller J.C."/>
            <person name="Alverson A.J."/>
        </authorList>
    </citation>
    <scope>NUCLEOTIDE SEQUENCE [LARGE SCALE GENOMIC DNA]</scope>
    <source>
        <strain evidence="2 3">CCMP332</strain>
    </source>
</reference>
<dbReference type="Gene3D" id="2.170.270.10">
    <property type="entry name" value="SET domain"/>
    <property type="match status" value="1"/>
</dbReference>
<proteinExistence type="predicted"/>
<evidence type="ECO:0000259" key="1">
    <source>
        <dbReference type="PROSITE" id="PS50280"/>
    </source>
</evidence>
<name>A0ABD3P6I3_9STRA</name>
<dbReference type="EMBL" id="JABMIG020000260">
    <property type="protein sequence ID" value="KAL3783458.1"/>
    <property type="molecule type" value="Genomic_DNA"/>
</dbReference>
<keyword evidence="3" id="KW-1185">Reference proteome</keyword>
<dbReference type="AlphaFoldDB" id="A0ABD3P6I3"/>
<dbReference type="Pfam" id="PF00856">
    <property type="entry name" value="SET"/>
    <property type="match status" value="1"/>
</dbReference>
<accession>A0ABD3P6I3</accession>
<dbReference type="PROSITE" id="PS50280">
    <property type="entry name" value="SET"/>
    <property type="match status" value="1"/>
</dbReference>
<dbReference type="InterPro" id="IPR001214">
    <property type="entry name" value="SET_dom"/>
</dbReference>
<dbReference type="Proteomes" id="UP001516023">
    <property type="component" value="Unassembled WGS sequence"/>
</dbReference>
<evidence type="ECO:0000313" key="3">
    <source>
        <dbReference type="Proteomes" id="UP001516023"/>
    </source>
</evidence>
<dbReference type="SUPFAM" id="SSF82199">
    <property type="entry name" value="SET domain"/>
    <property type="match status" value="1"/>
</dbReference>
<comment type="caution">
    <text evidence="2">The sequence shown here is derived from an EMBL/GenBank/DDBJ whole genome shotgun (WGS) entry which is preliminary data.</text>
</comment>
<feature type="domain" description="SET" evidence="1">
    <location>
        <begin position="155"/>
        <end position="279"/>
    </location>
</feature>
<evidence type="ECO:0000313" key="2">
    <source>
        <dbReference type="EMBL" id="KAL3783458.1"/>
    </source>
</evidence>
<gene>
    <name evidence="2" type="ORF">HJC23_008650</name>
</gene>
<dbReference type="InterPro" id="IPR046341">
    <property type="entry name" value="SET_dom_sf"/>
</dbReference>
<organism evidence="2 3">
    <name type="scientific">Cyclotella cryptica</name>
    <dbReference type="NCBI Taxonomy" id="29204"/>
    <lineage>
        <taxon>Eukaryota</taxon>
        <taxon>Sar</taxon>
        <taxon>Stramenopiles</taxon>
        <taxon>Ochrophyta</taxon>
        <taxon>Bacillariophyta</taxon>
        <taxon>Coscinodiscophyceae</taxon>
        <taxon>Thalassiosirophycidae</taxon>
        <taxon>Stephanodiscales</taxon>
        <taxon>Stephanodiscaceae</taxon>
        <taxon>Cyclotella</taxon>
    </lineage>
</organism>
<protein>
    <recommendedName>
        <fullName evidence="1">SET domain-containing protein</fullName>
    </recommendedName>
</protein>